<dbReference type="NCBIfam" id="NF003976">
    <property type="entry name" value="PRK05469.1"/>
    <property type="match status" value="1"/>
</dbReference>
<comment type="function">
    <text evidence="7">Cleaves the N-terminal amino acid of tripeptides.</text>
</comment>
<reference evidence="9 10" key="1">
    <citation type="submission" date="2024-03" db="EMBL/GenBank/DDBJ databases">
        <title>Flavobacterium soyae.</title>
        <authorList>
            <person name="Zheng W."/>
        </authorList>
    </citation>
    <scope>NUCLEOTIDE SEQUENCE [LARGE SCALE GENOMIC DNA]</scope>
    <source>
        <strain evidence="9 10">55</strain>
    </source>
</reference>
<feature type="binding site" evidence="7">
    <location>
        <position position="384"/>
    </location>
    <ligand>
        <name>Zn(2+)</name>
        <dbReference type="ChEBI" id="CHEBI:29105"/>
        <label>2</label>
    </ligand>
</feature>
<dbReference type="NCBIfam" id="NF009920">
    <property type="entry name" value="PRK13381.1"/>
    <property type="match status" value="1"/>
</dbReference>
<dbReference type="PANTHER" id="PTHR42994:SF1">
    <property type="entry name" value="PEPTIDASE T"/>
    <property type="match status" value="1"/>
</dbReference>
<comment type="similarity">
    <text evidence="1 7">Belongs to the peptidase M20B family.</text>
</comment>
<dbReference type="InterPro" id="IPR002933">
    <property type="entry name" value="Peptidase_M20"/>
</dbReference>
<dbReference type="PIRSF" id="PIRSF037215">
    <property type="entry name" value="Peptidase_M20B"/>
    <property type="match status" value="1"/>
</dbReference>
<protein>
    <recommendedName>
        <fullName evidence="7">Peptidase T</fullName>
        <ecNumber evidence="7">3.4.11.4</ecNumber>
    </recommendedName>
    <alternativeName>
        <fullName evidence="7">Aminotripeptidase</fullName>
        <shortName evidence="7">Tripeptidase</shortName>
    </alternativeName>
    <alternativeName>
        <fullName evidence="7">Tripeptide aminopeptidase</fullName>
    </alternativeName>
</protein>
<dbReference type="PANTHER" id="PTHR42994">
    <property type="entry name" value="PEPTIDASE T"/>
    <property type="match status" value="1"/>
</dbReference>
<feature type="binding site" evidence="7">
    <location>
        <position position="141"/>
    </location>
    <ligand>
        <name>Zn(2+)</name>
        <dbReference type="ChEBI" id="CHEBI:29105"/>
        <label>2</label>
    </ligand>
</feature>
<dbReference type="Gene3D" id="3.40.630.10">
    <property type="entry name" value="Zn peptidases"/>
    <property type="match status" value="1"/>
</dbReference>
<dbReference type="NCBIfam" id="TIGR01882">
    <property type="entry name" value="peptidase-T"/>
    <property type="match status" value="1"/>
</dbReference>
<keyword evidence="6 7" id="KW-0482">Metalloprotease</keyword>
<evidence type="ECO:0000259" key="8">
    <source>
        <dbReference type="Pfam" id="PF07687"/>
    </source>
</evidence>
<dbReference type="RefSeq" id="WP_406845602.1">
    <property type="nucleotide sequence ID" value="NZ_CP150845.1"/>
</dbReference>
<evidence type="ECO:0000256" key="4">
    <source>
        <dbReference type="ARBA" id="ARBA00022801"/>
    </source>
</evidence>
<dbReference type="InterPro" id="IPR010161">
    <property type="entry name" value="Peptidase_M20B"/>
</dbReference>
<comment type="subcellular location">
    <subcellularLocation>
        <location evidence="7">Cytoplasm</location>
    </subcellularLocation>
</comment>
<dbReference type="GO" id="GO:0045148">
    <property type="term" value="F:tripeptide aminopeptidase activity"/>
    <property type="evidence" value="ECO:0007669"/>
    <property type="project" value="UniProtKB-EC"/>
</dbReference>
<feature type="binding site" evidence="7">
    <location>
        <position position="141"/>
    </location>
    <ligand>
        <name>Zn(2+)</name>
        <dbReference type="ChEBI" id="CHEBI:29105"/>
        <label>1</label>
    </ligand>
</feature>
<keyword evidence="4 7" id="KW-0378">Hydrolase</keyword>
<feature type="active site" evidence="7">
    <location>
        <position position="80"/>
    </location>
</feature>
<dbReference type="HAMAP" id="MF_00550">
    <property type="entry name" value="Aminopeptidase_M20"/>
    <property type="match status" value="1"/>
</dbReference>
<dbReference type="Gene3D" id="3.30.70.360">
    <property type="match status" value="1"/>
</dbReference>
<feature type="binding site" evidence="7">
    <location>
        <position position="198"/>
    </location>
    <ligand>
        <name>Zn(2+)</name>
        <dbReference type="ChEBI" id="CHEBI:29105"/>
        <label>1</label>
    </ligand>
</feature>
<proteinExistence type="inferred from homology"/>
<dbReference type="EMBL" id="CP150845">
    <property type="protein sequence ID" value="WYZ22039.1"/>
    <property type="molecule type" value="Genomic_DNA"/>
</dbReference>
<keyword evidence="10" id="KW-1185">Reference proteome</keyword>
<evidence type="ECO:0000256" key="5">
    <source>
        <dbReference type="ARBA" id="ARBA00022833"/>
    </source>
</evidence>
<dbReference type="CDD" id="cd03892">
    <property type="entry name" value="M20_peptT"/>
    <property type="match status" value="1"/>
</dbReference>
<gene>
    <name evidence="7 9" type="primary">pepT</name>
    <name evidence="9" type="ORF">AABD74_11360</name>
</gene>
<feature type="domain" description="Peptidase M20 dimerisation" evidence="8">
    <location>
        <begin position="207"/>
        <end position="308"/>
    </location>
</feature>
<feature type="binding site" evidence="7">
    <location>
        <position position="78"/>
    </location>
    <ligand>
        <name>Zn(2+)</name>
        <dbReference type="ChEBI" id="CHEBI:29105"/>
        <label>1</label>
    </ligand>
</feature>
<evidence type="ECO:0000256" key="6">
    <source>
        <dbReference type="ARBA" id="ARBA00023049"/>
    </source>
</evidence>
<comment type="cofactor">
    <cofactor evidence="7">
        <name>Zn(2+)</name>
        <dbReference type="ChEBI" id="CHEBI:29105"/>
    </cofactor>
    <text evidence="7">Binds 2 Zn(2+) ions per subunit.</text>
</comment>
<evidence type="ECO:0000256" key="7">
    <source>
        <dbReference type="HAMAP-Rule" id="MF_00550"/>
    </source>
</evidence>
<dbReference type="InterPro" id="IPR001261">
    <property type="entry name" value="ArgE/DapE_CS"/>
</dbReference>
<dbReference type="PROSITE" id="PS00759">
    <property type="entry name" value="ARGE_DAPE_CPG2_2"/>
    <property type="match status" value="1"/>
</dbReference>
<dbReference type="InterPro" id="IPR011650">
    <property type="entry name" value="Peptidase_M20_dimer"/>
</dbReference>
<feature type="active site" description="Proton acceptor" evidence="7">
    <location>
        <position position="175"/>
    </location>
</feature>
<name>A0ABZ2UQY9_9FLAO</name>
<keyword evidence="7 9" id="KW-0031">Aminopeptidase</keyword>
<organism evidence="9 10">
    <name type="scientific">Flavobacterium soyae</name>
    <dbReference type="NCBI Taxonomy" id="2903098"/>
    <lineage>
        <taxon>Bacteria</taxon>
        <taxon>Pseudomonadati</taxon>
        <taxon>Bacteroidota</taxon>
        <taxon>Flavobacteriia</taxon>
        <taxon>Flavobacteriales</taxon>
        <taxon>Flavobacteriaceae</taxon>
        <taxon>Flavobacterium</taxon>
    </lineage>
</organism>
<keyword evidence="7" id="KW-0963">Cytoplasm</keyword>
<comment type="catalytic activity">
    <reaction evidence="7">
        <text>Release of the N-terminal residue from a tripeptide.</text>
        <dbReference type="EC" id="3.4.11.4"/>
    </reaction>
</comment>
<evidence type="ECO:0000256" key="3">
    <source>
        <dbReference type="ARBA" id="ARBA00022723"/>
    </source>
</evidence>
<accession>A0ABZ2UQY9</accession>
<sequence>MQHIIDRFISYVTIDTESDPNSKTTPSTEKQWNLANKLVEELKTIGLTDVTIDDKAYIMATLPSNVDHEVPTIGYVSHFDTSPDFSGANVKPQIVENYDGKDIVLNAEKNIILSPNYFKDLLQYKGQTIITTDGTTLLGADDKAGITEIVSAMEYLIQHPEIKHGKIRIGFTPDEEIGRGAHHFDVEKFGAQWAYTMDGSQIGELEYENFNAAGAKITFKGKSVHPGYAKGKMINSMLIANDFINELPKGETPQETKGYEGFFHVHHLTGSIEETVLELIIRDHNKSKFEKRKDLIGKIAKKINKKFAKQFGEDIVTAEVRDQYYNMKEKVLPVKHIVDIAEKAMRELNIKPIIKPIRGGTDGSQLSYMGLPCPNIFAGGHNFHGKYEYVPAESIQKATDVIVKIAELTATPGIFDVKEKSKINK</sequence>
<evidence type="ECO:0000313" key="10">
    <source>
        <dbReference type="Proteomes" id="UP001623852"/>
    </source>
</evidence>
<feature type="binding site" evidence="7">
    <location>
        <position position="176"/>
    </location>
    <ligand>
        <name>Zn(2+)</name>
        <dbReference type="ChEBI" id="CHEBI:29105"/>
        <label>2</label>
    </ligand>
</feature>
<evidence type="ECO:0000256" key="1">
    <source>
        <dbReference type="ARBA" id="ARBA00009692"/>
    </source>
</evidence>
<evidence type="ECO:0000313" key="9">
    <source>
        <dbReference type="EMBL" id="WYZ22039.1"/>
    </source>
</evidence>
<keyword evidence="2 7" id="KW-0645">Protease</keyword>
<dbReference type="Pfam" id="PF01546">
    <property type="entry name" value="Peptidase_M20"/>
    <property type="match status" value="1"/>
</dbReference>
<dbReference type="Proteomes" id="UP001623852">
    <property type="component" value="Chromosome"/>
</dbReference>
<keyword evidence="3 7" id="KW-0479">Metal-binding</keyword>
<dbReference type="Pfam" id="PF07687">
    <property type="entry name" value="M20_dimer"/>
    <property type="match status" value="1"/>
</dbReference>
<keyword evidence="5 7" id="KW-0862">Zinc</keyword>
<dbReference type="SUPFAM" id="SSF55031">
    <property type="entry name" value="Bacterial exopeptidase dimerisation domain"/>
    <property type="match status" value="1"/>
</dbReference>
<dbReference type="SUPFAM" id="SSF53187">
    <property type="entry name" value="Zn-dependent exopeptidases"/>
    <property type="match status" value="1"/>
</dbReference>
<evidence type="ECO:0000256" key="2">
    <source>
        <dbReference type="ARBA" id="ARBA00022670"/>
    </source>
</evidence>
<dbReference type="EC" id="3.4.11.4" evidence="7"/>
<dbReference type="InterPro" id="IPR036264">
    <property type="entry name" value="Bact_exopeptidase_dim_dom"/>
</dbReference>